<organism evidence="3">
    <name type="scientific">Arion vulgaris</name>
    <dbReference type="NCBI Taxonomy" id="1028688"/>
    <lineage>
        <taxon>Eukaryota</taxon>
        <taxon>Metazoa</taxon>
        <taxon>Spiralia</taxon>
        <taxon>Lophotrochozoa</taxon>
        <taxon>Mollusca</taxon>
        <taxon>Gastropoda</taxon>
        <taxon>Heterobranchia</taxon>
        <taxon>Euthyneura</taxon>
        <taxon>Panpulmonata</taxon>
        <taxon>Eupulmonata</taxon>
        <taxon>Stylommatophora</taxon>
        <taxon>Helicina</taxon>
        <taxon>Arionoidea</taxon>
        <taxon>Arionidae</taxon>
        <taxon>Arion</taxon>
    </lineage>
</organism>
<proteinExistence type="predicted"/>
<evidence type="ECO:0000313" key="3">
    <source>
        <dbReference type="EMBL" id="CEK54407.1"/>
    </source>
</evidence>
<accession>A0A0B6YDT7</accession>
<keyword evidence="1" id="KW-0472">Membrane</keyword>
<sequence length="78" mass="8943">MLKDNYFPLSAGLCIFVHWYHSFSFWGRMTSVPNMVKQHNQKQNCLTEMGAKAVKHAGAVCKVEKEDVLTNTLRAQRT</sequence>
<gene>
    <name evidence="3" type="primary">ORF22706</name>
    <name evidence="2" type="synonym">ORF22703</name>
</gene>
<keyword evidence="1" id="KW-0812">Transmembrane</keyword>
<evidence type="ECO:0000313" key="2">
    <source>
        <dbReference type="EMBL" id="CEK54406.1"/>
    </source>
</evidence>
<dbReference type="AlphaFoldDB" id="A0A0B6YDT7"/>
<dbReference type="EMBL" id="HACG01007541">
    <property type="protein sequence ID" value="CEK54406.1"/>
    <property type="molecule type" value="Transcribed_RNA"/>
</dbReference>
<reference evidence="3" key="1">
    <citation type="submission" date="2014-12" db="EMBL/GenBank/DDBJ databases">
        <title>Insight into the proteome of Arion vulgaris.</title>
        <authorList>
            <person name="Aradska J."/>
            <person name="Bulat T."/>
            <person name="Smidak R."/>
            <person name="Sarate P."/>
            <person name="Gangsoo J."/>
            <person name="Sialana F."/>
            <person name="Bilban M."/>
            <person name="Lubec G."/>
        </authorList>
    </citation>
    <scope>NUCLEOTIDE SEQUENCE</scope>
    <source>
        <tissue evidence="3">Skin</tissue>
    </source>
</reference>
<dbReference type="EMBL" id="HACG01007542">
    <property type="protein sequence ID" value="CEK54407.1"/>
    <property type="molecule type" value="Transcribed_RNA"/>
</dbReference>
<keyword evidence="1" id="KW-1133">Transmembrane helix</keyword>
<protein>
    <submittedName>
        <fullName evidence="3">Uncharacterized protein</fullName>
    </submittedName>
</protein>
<evidence type="ECO:0000256" key="1">
    <source>
        <dbReference type="SAM" id="Phobius"/>
    </source>
</evidence>
<feature type="transmembrane region" description="Helical" evidence="1">
    <location>
        <begin position="6"/>
        <end position="27"/>
    </location>
</feature>
<name>A0A0B6YDT7_9EUPU</name>